<evidence type="ECO:0000256" key="5">
    <source>
        <dbReference type="ARBA" id="ARBA00023136"/>
    </source>
</evidence>
<dbReference type="RefSeq" id="WP_038351211.1">
    <property type="nucleotide sequence ID" value="NZ_CP019962.1"/>
</dbReference>
<dbReference type="Proteomes" id="UP000192391">
    <property type="component" value="Chromosome"/>
</dbReference>
<dbReference type="InterPro" id="IPR036259">
    <property type="entry name" value="MFS_trans_sf"/>
</dbReference>
<feature type="transmembrane region" description="Helical" evidence="6">
    <location>
        <begin position="103"/>
        <end position="126"/>
    </location>
</feature>
<evidence type="ECO:0000313" key="8">
    <source>
        <dbReference type="EMBL" id="ARD67793.1"/>
    </source>
</evidence>
<dbReference type="PIRSF" id="PIRSF002808">
    <property type="entry name" value="Hexose_phosphate_transp"/>
    <property type="match status" value="1"/>
</dbReference>
<keyword evidence="2" id="KW-0813">Transport</keyword>
<evidence type="ECO:0000256" key="2">
    <source>
        <dbReference type="ARBA" id="ARBA00022448"/>
    </source>
</evidence>
<evidence type="ECO:0000256" key="6">
    <source>
        <dbReference type="SAM" id="Phobius"/>
    </source>
</evidence>
<dbReference type="PANTHER" id="PTHR23527:SF1">
    <property type="entry name" value="BLL3282 PROTEIN"/>
    <property type="match status" value="1"/>
</dbReference>
<evidence type="ECO:0000256" key="4">
    <source>
        <dbReference type="ARBA" id="ARBA00022989"/>
    </source>
</evidence>
<reference evidence="9" key="1">
    <citation type="journal article" date="2017" name="Sci. Rep.">
        <title>Determination of the Genome and Primary Transcriptome of Syngas Fermenting Eubacterium limosum ATCC 8486.</title>
        <authorList>
            <person name="Song Y."/>
            <person name="Shin J."/>
            <person name="Jeong Y."/>
            <person name="Jin S."/>
            <person name="Lee J.K."/>
            <person name="Kim D.R."/>
            <person name="Kim S.C."/>
            <person name="Cho S."/>
            <person name="Cho B.K."/>
        </authorList>
    </citation>
    <scope>NUCLEOTIDE SEQUENCE [LARGE SCALE GENOMIC DNA]</scope>
    <source>
        <strain evidence="9">ATCC 8486</strain>
    </source>
</reference>
<proteinExistence type="predicted"/>
<feature type="transmembrane region" description="Helical" evidence="6">
    <location>
        <begin position="244"/>
        <end position="268"/>
    </location>
</feature>
<dbReference type="AlphaFoldDB" id="A0AAC9QYA8"/>
<name>A0AAC9QYA8_EUBLI</name>
<organism evidence="8 9">
    <name type="scientific">Eubacterium limosum</name>
    <dbReference type="NCBI Taxonomy" id="1736"/>
    <lineage>
        <taxon>Bacteria</taxon>
        <taxon>Bacillati</taxon>
        <taxon>Bacillota</taxon>
        <taxon>Clostridia</taxon>
        <taxon>Eubacteriales</taxon>
        <taxon>Eubacteriaceae</taxon>
        <taxon>Eubacterium</taxon>
    </lineage>
</organism>
<evidence type="ECO:0000256" key="3">
    <source>
        <dbReference type="ARBA" id="ARBA00022692"/>
    </source>
</evidence>
<dbReference type="InterPro" id="IPR020846">
    <property type="entry name" value="MFS_dom"/>
</dbReference>
<dbReference type="PANTHER" id="PTHR23527">
    <property type="entry name" value="BLL3282 PROTEIN"/>
    <property type="match status" value="1"/>
</dbReference>
<dbReference type="PROSITE" id="PS50850">
    <property type="entry name" value="MFS"/>
    <property type="match status" value="1"/>
</dbReference>
<sequence>MNDETKKGSRWLILFLLFAAFMGSFAARMIWSPFIASASEELGINAAQAGLFVSMFYIGYMVTQLPGGILADRIGVKYVLSISVMITGIFTLLISIIDSYTLGLVFRLLAGLGSGTIVACSSRVIASSFEVQRRGTAMGIFFSATMAGLLLSNTLAPIALRIGTWRTGFLWLGAGLIILAVLLFLFIQKEPRKITNETVFGGVITVFKVKNVLIMAFVGFSYIWLVLAFATWANRYMGSIGIDVTAAAAVMSWYSVAGLVGTIIGGWVVDALKLNRRYFVIMLFVLMIITTFVFSVQTTILGLSIVAAVYGFVSYLPNSNLTSLVITYAGDKYAATAVGGTNFIWQFGAVLSPTIAGAVFGSTGSFSAVWIVLIALPVLGILGLFLLRNKQ</sequence>
<gene>
    <name evidence="8" type="ORF">B2M23_20620</name>
</gene>
<keyword evidence="4 6" id="KW-1133">Transmembrane helix</keyword>
<evidence type="ECO:0000313" key="9">
    <source>
        <dbReference type="Proteomes" id="UP000192391"/>
    </source>
</evidence>
<protein>
    <submittedName>
        <fullName evidence="8">MFS transporter</fullName>
    </submittedName>
</protein>
<evidence type="ECO:0000259" key="7">
    <source>
        <dbReference type="PROSITE" id="PS50850"/>
    </source>
</evidence>
<feature type="transmembrane region" description="Helical" evidence="6">
    <location>
        <begin position="368"/>
        <end position="387"/>
    </location>
</feature>
<accession>A0AAC9QYA8</accession>
<comment type="subcellular location">
    <subcellularLocation>
        <location evidence="1">Cell membrane</location>
        <topology evidence="1">Multi-pass membrane protein</topology>
    </subcellularLocation>
</comment>
<dbReference type="KEGG" id="elim:B2M23_20620"/>
<dbReference type="SUPFAM" id="SSF103473">
    <property type="entry name" value="MFS general substrate transporter"/>
    <property type="match status" value="1"/>
</dbReference>
<dbReference type="GO" id="GO:0005886">
    <property type="term" value="C:plasma membrane"/>
    <property type="evidence" value="ECO:0007669"/>
    <property type="project" value="UniProtKB-SubCell"/>
</dbReference>
<keyword evidence="5 6" id="KW-0472">Membrane</keyword>
<dbReference type="InterPro" id="IPR052952">
    <property type="entry name" value="MFS-Transporter"/>
</dbReference>
<dbReference type="GO" id="GO:0022857">
    <property type="term" value="F:transmembrane transporter activity"/>
    <property type="evidence" value="ECO:0007669"/>
    <property type="project" value="InterPro"/>
</dbReference>
<dbReference type="Gene3D" id="1.20.1250.20">
    <property type="entry name" value="MFS general substrate transporter like domains"/>
    <property type="match status" value="2"/>
</dbReference>
<dbReference type="InterPro" id="IPR011701">
    <property type="entry name" value="MFS"/>
</dbReference>
<dbReference type="EMBL" id="CP019962">
    <property type="protein sequence ID" value="ARD67793.1"/>
    <property type="molecule type" value="Genomic_DNA"/>
</dbReference>
<keyword evidence="3 6" id="KW-0812">Transmembrane</keyword>
<dbReference type="InterPro" id="IPR000849">
    <property type="entry name" value="Sugar_P_transporter"/>
</dbReference>
<evidence type="ECO:0000256" key="1">
    <source>
        <dbReference type="ARBA" id="ARBA00004651"/>
    </source>
</evidence>
<dbReference type="Pfam" id="PF07690">
    <property type="entry name" value="MFS_1"/>
    <property type="match status" value="1"/>
</dbReference>
<feature type="transmembrane region" description="Helical" evidence="6">
    <location>
        <begin position="168"/>
        <end position="187"/>
    </location>
</feature>
<feature type="transmembrane region" description="Helical" evidence="6">
    <location>
        <begin position="138"/>
        <end position="162"/>
    </location>
</feature>
<feature type="domain" description="Major facilitator superfamily (MFS) profile" evidence="7">
    <location>
        <begin position="12"/>
        <end position="391"/>
    </location>
</feature>
<feature type="transmembrane region" description="Helical" evidence="6">
    <location>
        <begin position="280"/>
        <end position="313"/>
    </location>
</feature>
<feature type="transmembrane region" description="Helical" evidence="6">
    <location>
        <begin position="75"/>
        <end position="97"/>
    </location>
</feature>
<feature type="transmembrane region" description="Helical" evidence="6">
    <location>
        <begin position="212"/>
        <end position="232"/>
    </location>
</feature>
<feature type="transmembrane region" description="Helical" evidence="6">
    <location>
        <begin position="42"/>
        <end position="63"/>
    </location>
</feature>